<evidence type="ECO:0000313" key="1">
    <source>
        <dbReference type="EMBL" id="KAF4680219.1"/>
    </source>
</evidence>
<dbReference type="EMBL" id="JABANP010000634">
    <property type="protein sequence ID" value="KAF4680219.1"/>
    <property type="molecule type" value="Genomic_DNA"/>
</dbReference>
<proteinExistence type="predicted"/>
<sequence>MILRAFKWLSMFVVSTSSMALVNLALPPGPLLHAALHLVGLPFSGFCGARALKLSLAASGGTFLESSIVDGMVEFIPVRLTSFDRISRDLVSIKYACLKAEHSLQAPGLARFMEWRIKYDKAGHLREGSMPLWPKSSAGSVSRGLRRPQLYVNGEITAVEAVGGSKAFMTARSVVVDIPGQIGLCHRGNAFRYPSDCSDEASVVLRVGMSPLRSAACSWRLCPPTDGSNPEYIIMQGEAKGGAPVTEHDNGNPVLADLLTTADSKVPLRCSFGFHLAITDPSRDYILSQLCIRECGDSLFEQLRGYFLAAFPFPGSTQESTVRVHLRLSVVTEAYHNHGMSV</sequence>
<comment type="caution">
    <text evidence="1">The sequence shown here is derived from an EMBL/GenBank/DDBJ whole genome shotgun (WGS) entry which is preliminary data.</text>
</comment>
<evidence type="ECO:0000313" key="2">
    <source>
        <dbReference type="Proteomes" id="UP000541610"/>
    </source>
</evidence>
<protein>
    <submittedName>
        <fullName evidence="1">Uncharacterized protein</fullName>
    </submittedName>
</protein>
<reference evidence="1 2" key="1">
    <citation type="submission" date="2020-04" db="EMBL/GenBank/DDBJ databases">
        <title>Perkinsus olseni comparative genomics.</title>
        <authorList>
            <person name="Bogema D.R."/>
        </authorList>
    </citation>
    <scope>NUCLEOTIDE SEQUENCE [LARGE SCALE GENOMIC DNA]</scope>
    <source>
        <strain evidence="1">00978-12</strain>
    </source>
</reference>
<gene>
    <name evidence="1" type="ORF">FOZ60_013865</name>
</gene>
<name>A0A7J6N8L0_PEROL</name>
<accession>A0A7J6N8L0</accession>
<dbReference type="AlphaFoldDB" id="A0A7J6N8L0"/>
<organism evidence="1 2">
    <name type="scientific">Perkinsus olseni</name>
    <name type="common">Perkinsus atlanticus</name>
    <dbReference type="NCBI Taxonomy" id="32597"/>
    <lineage>
        <taxon>Eukaryota</taxon>
        <taxon>Sar</taxon>
        <taxon>Alveolata</taxon>
        <taxon>Perkinsozoa</taxon>
        <taxon>Perkinsea</taxon>
        <taxon>Perkinsida</taxon>
        <taxon>Perkinsidae</taxon>
        <taxon>Perkinsus</taxon>
    </lineage>
</organism>
<dbReference type="Proteomes" id="UP000541610">
    <property type="component" value="Unassembled WGS sequence"/>
</dbReference>